<evidence type="ECO:0000313" key="3">
    <source>
        <dbReference type="Proteomes" id="UP000827284"/>
    </source>
</evidence>
<organism evidence="2 3">
    <name type="scientific">Entomortierella parvispora</name>
    <dbReference type="NCBI Taxonomy" id="205924"/>
    <lineage>
        <taxon>Eukaryota</taxon>
        <taxon>Fungi</taxon>
        <taxon>Fungi incertae sedis</taxon>
        <taxon>Mucoromycota</taxon>
        <taxon>Mortierellomycotina</taxon>
        <taxon>Mortierellomycetes</taxon>
        <taxon>Mortierellales</taxon>
        <taxon>Mortierellaceae</taxon>
        <taxon>Entomortierella</taxon>
    </lineage>
</organism>
<feature type="region of interest" description="Disordered" evidence="1">
    <location>
        <begin position="36"/>
        <end position="143"/>
    </location>
</feature>
<name>A0A9P3H0V5_9FUNG</name>
<reference evidence="2" key="2">
    <citation type="journal article" date="2022" name="Microbiol. Resour. Announc.">
        <title>Whole-Genome Sequence of Entomortierella parvispora E1425, a Mucoromycotan Fungus Associated with Burkholderiaceae-Related Endosymbiotic Bacteria.</title>
        <authorList>
            <person name="Herlambang A."/>
            <person name="Guo Y."/>
            <person name="Takashima Y."/>
            <person name="Narisawa K."/>
            <person name="Ohta H."/>
            <person name="Nishizawa T."/>
        </authorList>
    </citation>
    <scope>NUCLEOTIDE SEQUENCE</scope>
    <source>
        <strain evidence="2">E1425</strain>
    </source>
</reference>
<accession>A0A9P3H0V5</accession>
<comment type="caution">
    <text evidence="2">The sequence shown here is derived from an EMBL/GenBank/DDBJ whole genome shotgun (WGS) entry which is preliminary data.</text>
</comment>
<keyword evidence="3" id="KW-1185">Reference proteome</keyword>
<protein>
    <submittedName>
        <fullName evidence="2">Uncharacterized protein</fullName>
    </submittedName>
</protein>
<dbReference type="EMBL" id="BQFW01000001">
    <property type="protein sequence ID" value="GJJ68076.1"/>
    <property type="molecule type" value="Genomic_DNA"/>
</dbReference>
<evidence type="ECO:0000313" key="2">
    <source>
        <dbReference type="EMBL" id="GJJ68076.1"/>
    </source>
</evidence>
<dbReference type="OrthoDB" id="8191639at2759"/>
<reference evidence="2" key="1">
    <citation type="submission" date="2021-11" db="EMBL/GenBank/DDBJ databases">
        <authorList>
            <person name="Herlambang A."/>
            <person name="Guo Y."/>
            <person name="Takashima Y."/>
            <person name="Nishizawa T."/>
        </authorList>
    </citation>
    <scope>NUCLEOTIDE SEQUENCE</scope>
    <source>
        <strain evidence="2">E1425</strain>
    </source>
</reference>
<feature type="region of interest" description="Disordered" evidence="1">
    <location>
        <begin position="273"/>
        <end position="308"/>
    </location>
</feature>
<sequence length="308" mass="32818">MFASSGLFSALPCPFQPQCHRDSYCIYSHQPIVATGDSTSSSFSSTARSKPQRSTSSNEDGPREKQSSSSNLKAPVQRGRPTSAAKVGSSSSVSAAHSPSPSSSSSSSLTTVGKRPAGREPSPPVRQSQVAAMEAAKRRRQTYDTIEPVKAPLLSTSSTPAVLLKRPDVVVSKTPAKKAPVTKGGPTGPPVLKIEIMAHSKPQFRQAVATQYYNEFMRIYAPLTELGPSLATAHAVDQEKAVHMKTNVGSYRSQASSILQRLKKRPVAIDEEDVGIDGVWAERPPPPPPAQLGPGEEANATPDSYKKE</sequence>
<feature type="compositionally biased region" description="Low complexity" evidence="1">
    <location>
        <begin position="83"/>
        <end position="108"/>
    </location>
</feature>
<feature type="compositionally biased region" description="Polar residues" evidence="1">
    <location>
        <begin position="47"/>
        <end position="59"/>
    </location>
</feature>
<dbReference type="Proteomes" id="UP000827284">
    <property type="component" value="Unassembled WGS sequence"/>
</dbReference>
<gene>
    <name evidence="2" type="ORF">EMPS_00422</name>
</gene>
<dbReference type="AlphaFoldDB" id="A0A9P3H0V5"/>
<proteinExistence type="predicted"/>
<evidence type="ECO:0000256" key="1">
    <source>
        <dbReference type="SAM" id="MobiDB-lite"/>
    </source>
</evidence>